<dbReference type="PANTHER" id="PTHR35863">
    <property type="entry name" value="COBALT-PRECORRIN-5B C(1)-METHYLTRANSFERASE"/>
    <property type="match status" value="1"/>
</dbReference>
<dbReference type="Proteomes" id="UP000192903">
    <property type="component" value="Unassembled WGS sequence"/>
</dbReference>
<name>A0A1X7EEY0_9HYPH</name>
<sequence>MTRAIGRAIETAMEADGKNLRRGWTTGTCAAAASKAACLALVSGKFPDMVEVTLPGGQRPSFALALEERGDGFARAGIVKDAGDDPDVTHGALIISTIRRGVPGSGITFKAGKGVGTVTRPGLPLAVGEPAINPVPRKMIAEAVAEVAGGEADFEVEISVADGERIAEKTLNGRLGILGGISILGTTGIVIPFSCSAWIHSIWRGIDVARAAGLTHVAGSTGNTSEKAVQTHHGLPEIALIDMGDFVGGMLKYLRDHPVPKVTIAGGVAKMTKLAQGMLDVHSKRGLADLEALAKVAAEAGADAGLVQRITTANTVSQAFGLAGESGLALGDRIAALAWTTAARALKDPAISLEILVFDREGRLAGQTQFTPSDHSEPLSA</sequence>
<evidence type="ECO:0000313" key="6">
    <source>
        <dbReference type="EMBL" id="SMF32741.1"/>
    </source>
</evidence>
<comment type="catalytic activity">
    <reaction evidence="5">
        <text>Co-precorrin-5B + S-adenosyl-L-methionine = Co-precorrin-6A + S-adenosyl-L-homocysteine</text>
        <dbReference type="Rhea" id="RHEA:26285"/>
        <dbReference type="ChEBI" id="CHEBI:57856"/>
        <dbReference type="ChEBI" id="CHEBI:59789"/>
        <dbReference type="ChEBI" id="CHEBI:60063"/>
        <dbReference type="ChEBI" id="CHEBI:60064"/>
        <dbReference type="EC" id="2.1.1.195"/>
    </reaction>
</comment>
<dbReference type="Pfam" id="PF01888">
    <property type="entry name" value="CbiD"/>
    <property type="match status" value="1"/>
</dbReference>
<dbReference type="SUPFAM" id="SSF111342">
    <property type="entry name" value="CbiD-like"/>
    <property type="match status" value="1"/>
</dbReference>
<accession>A0A1X7EEY0</accession>
<gene>
    <name evidence="5" type="primary">cbiD</name>
    <name evidence="6" type="ORF">SAMN02982989_1190</name>
</gene>
<evidence type="ECO:0000256" key="5">
    <source>
        <dbReference type="HAMAP-Rule" id="MF_00787"/>
    </source>
</evidence>
<dbReference type="InterPro" id="IPR036074">
    <property type="entry name" value="CbiD_sf"/>
</dbReference>
<dbReference type="GO" id="GO:0032259">
    <property type="term" value="P:methylation"/>
    <property type="evidence" value="ECO:0007669"/>
    <property type="project" value="UniProtKB-KW"/>
</dbReference>
<dbReference type="GO" id="GO:0043780">
    <property type="term" value="F:cobalt-precorrin-5B C1-methyltransferase activity"/>
    <property type="evidence" value="ECO:0007669"/>
    <property type="project" value="RHEA"/>
</dbReference>
<organism evidence="6 7">
    <name type="scientific">Xaviernesmea oryzae</name>
    <dbReference type="NCBI Taxonomy" id="464029"/>
    <lineage>
        <taxon>Bacteria</taxon>
        <taxon>Pseudomonadati</taxon>
        <taxon>Pseudomonadota</taxon>
        <taxon>Alphaproteobacteria</taxon>
        <taxon>Hyphomicrobiales</taxon>
        <taxon>Rhizobiaceae</taxon>
        <taxon>Rhizobium/Agrobacterium group</taxon>
        <taxon>Xaviernesmea</taxon>
    </lineage>
</organism>
<evidence type="ECO:0000256" key="4">
    <source>
        <dbReference type="ARBA" id="ARBA00022691"/>
    </source>
</evidence>
<protein>
    <recommendedName>
        <fullName evidence="5">Cobalt-precorrin-5B C(1)-methyltransferase</fullName>
        <ecNumber evidence="5">2.1.1.195</ecNumber>
    </recommendedName>
    <alternativeName>
        <fullName evidence="5">Cobalt-precorrin-6A synthase</fullName>
    </alternativeName>
</protein>
<dbReference type="EC" id="2.1.1.195" evidence="5"/>
<comment type="pathway">
    <text evidence="5">Cofactor biosynthesis; adenosylcobalamin biosynthesis; cob(II)yrinate a,c-diamide from sirohydrochlorin (anaerobic route): step 6/10.</text>
</comment>
<evidence type="ECO:0000313" key="7">
    <source>
        <dbReference type="Proteomes" id="UP000192903"/>
    </source>
</evidence>
<dbReference type="PIRSF" id="PIRSF026782">
    <property type="entry name" value="CbiD"/>
    <property type="match status" value="1"/>
</dbReference>
<comment type="function">
    <text evidence="5">Catalyzes the methylation of C-1 in cobalt-precorrin-5B to form cobalt-precorrin-6A.</text>
</comment>
<keyword evidence="2 5" id="KW-0489">Methyltransferase</keyword>
<comment type="similarity">
    <text evidence="5">Belongs to the CbiD family.</text>
</comment>
<dbReference type="Gene3D" id="3.30.2110.10">
    <property type="entry name" value="CbiD-like"/>
    <property type="match status" value="1"/>
</dbReference>
<dbReference type="NCBIfam" id="TIGR00312">
    <property type="entry name" value="cbiD"/>
    <property type="match status" value="1"/>
</dbReference>
<dbReference type="GO" id="GO:0019251">
    <property type="term" value="P:anaerobic cobalamin biosynthetic process"/>
    <property type="evidence" value="ECO:0007669"/>
    <property type="project" value="UniProtKB-UniRule"/>
</dbReference>
<reference evidence="7" key="1">
    <citation type="submission" date="2017-04" db="EMBL/GenBank/DDBJ databases">
        <authorList>
            <person name="Varghese N."/>
            <person name="Submissions S."/>
        </authorList>
    </citation>
    <scope>NUCLEOTIDE SEQUENCE [LARGE SCALE GENOMIC DNA]</scope>
    <source>
        <strain evidence="7">B4P</strain>
    </source>
</reference>
<keyword evidence="7" id="KW-1185">Reference proteome</keyword>
<dbReference type="AlphaFoldDB" id="A0A1X7EEY0"/>
<proteinExistence type="inferred from homology"/>
<dbReference type="NCBIfam" id="NF000849">
    <property type="entry name" value="PRK00075.1-1"/>
    <property type="match status" value="1"/>
</dbReference>
<evidence type="ECO:0000256" key="2">
    <source>
        <dbReference type="ARBA" id="ARBA00022603"/>
    </source>
</evidence>
<keyword evidence="1 5" id="KW-0169">Cobalamin biosynthesis</keyword>
<dbReference type="PANTHER" id="PTHR35863:SF1">
    <property type="entry name" value="COBALT-PRECORRIN-5B C(1)-METHYLTRANSFERASE"/>
    <property type="match status" value="1"/>
</dbReference>
<dbReference type="UniPathway" id="UPA00148">
    <property type="reaction ID" value="UER00227"/>
</dbReference>
<evidence type="ECO:0000256" key="1">
    <source>
        <dbReference type="ARBA" id="ARBA00022573"/>
    </source>
</evidence>
<keyword evidence="4 5" id="KW-0949">S-adenosyl-L-methionine</keyword>
<dbReference type="EMBL" id="FXAF01000006">
    <property type="protein sequence ID" value="SMF32741.1"/>
    <property type="molecule type" value="Genomic_DNA"/>
</dbReference>
<keyword evidence="3 5" id="KW-0808">Transferase</keyword>
<dbReference type="InterPro" id="IPR002748">
    <property type="entry name" value="CbiD"/>
</dbReference>
<evidence type="ECO:0000256" key="3">
    <source>
        <dbReference type="ARBA" id="ARBA00022679"/>
    </source>
</evidence>
<dbReference type="STRING" id="464029.SAMN02982989_1190"/>
<dbReference type="HAMAP" id="MF_00787">
    <property type="entry name" value="CbiD"/>
    <property type="match status" value="1"/>
</dbReference>